<dbReference type="Gene3D" id="4.10.240.10">
    <property type="entry name" value="Zn(2)-C6 fungal-type DNA-binding domain"/>
    <property type="match status" value="1"/>
</dbReference>
<keyword evidence="2" id="KW-0479">Metal-binding</keyword>
<dbReference type="GO" id="GO:0000981">
    <property type="term" value="F:DNA-binding transcription factor activity, RNA polymerase II-specific"/>
    <property type="evidence" value="ECO:0007669"/>
    <property type="project" value="InterPro"/>
</dbReference>
<feature type="compositionally biased region" description="Low complexity" evidence="6">
    <location>
        <begin position="261"/>
        <end position="288"/>
    </location>
</feature>
<evidence type="ECO:0000256" key="1">
    <source>
        <dbReference type="ARBA" id="ARBA00004123"/>
    </source>
</evidence>
<reference evidence="8" key="1">
    <citation type="submission" date="2022-07" db="EMBL/GenBank/DDBJ databases">
        <title>Phylogenomic reconstructions and comparative analyses of Kickxellomycotina fungi.</title>
        <authorList>
            <person name="Reynolds N.K."/>
            <person name="Stajich J.E."/>
            <person name="Barry K."/>
            <person name="Grigoriev I.V."/>
            <person name="Crous P."/>
            <person name="Smith M.E."/>
        </authorList>
    </citation>
    <scope>NUCLEOTIDE SEQUENCE</scope>
    <source>
        <strain evidence="8">NRRL 1565</strain>
    </source>
</reference>
<gene>
    <name evidence="8" type="ORF">H4R20_001976</name>
</gene>
<feature type="region of interest" description="Disordered" evidence="6">
    <location>
        <begin position="202"/>
        <end position="288"/>
    </location>
</feature>
<feature type="domain" description="Zn(2)-C6 fungal-type" evidence="7">
    <location>
        <begin position="391"/>
        <end position="421"/>
    </location>
</feature>
<dbReference type="PANTHER" id="PTHR47338">
    <property type="entry name" value="ZN(II)2CYS6 TRANSCRIPTION FACTOR (EUROFUNG)-RELATED"/>
    <property type="match status" value="1"/>
</dbReference>
<comment type="caution">
    <text evidence="8">The sequence shown here is derived from an EMBL/GenBank/DDBJ whole genome shotgun (WGS) entry which is preliminary data.</text>
</comment>
<feature type="non-terminal residue" evidence="8">
    <location>
        <position position="1041"/>
    </location>
</feature>
<proteinExistence type="predicted"/>
<dbReference type="AlphaFoldDB" id="A0A9W8I2A3"/>
<evidence type="ECO:0000256" key="3">
    <source>
        <dbReference type="ARBA" id="ARBA00023015"/>
    </source>
</evidence>
<comment type="subcellular location">
    <subcellularLocation>
        <location evidence="1">Nucleus</location>
    </subcellularLocation>
</comment>
<feature type="compositionally biased region" description="Low complexity" evidence="6">
    <location>
        <begin position="749"/>
        <end position="758"/>
    </location>
</feature>
<keyword evidence="4" id="KW-0804">Transcription</keyword>
<keyword evidence="9" id="KW-1185">Reference proteome</keyword>
<evidence type="ECO:0000313" key="8">
    <source>
        <dbReference type="EMBL" id="KAJ2805725.1"/>
    </source>
</evidence>
<protein>
    <recommendedName>
        <fullName evidence="7">Zn(2)-C6 fungal-type domain-containing protein</fullName>
    </recommendedName>
</protein>
<evidence type="ECO:0000313" key="9">
    <source>
        <dbReference type="Proteomes" id="UP001140094"/>
    </source>
</evidence>
<name>A0A9W8I2A3_9FUNG</name>
<dbReference type="CDD" id="cd00067">
    <property type="entry name" value="GAL4"/>
    <property type="match status" value="1"/>
</dbReference>
<dbReference type="Pfam" id="PF00172">
    <property type="entry name" value="Zn_clus"/>
    <property type="match status" value="1"/>
</dbReference>
<dbReference type="CDD" id="cd12148">
    <property type="entry name" value="fungal_TF_MHR"/>
    <property type="match status" value="1"/>
</dbReference>
<feature type="region of interest" description="Disordered" evidence="6">
    <location>
        <begin position="724"/>
        <end position="760"/>
    </location>
</feature>
<evidence type="ECO:0000256" key="2">
    <source>
        <dbReference type="ARBA" id="ARBA00022723"/>
    </source>
</evidence>
<dbReference type="GO" id="GO:0005634">
    <property type="term" value="C:nucleus"/>
    <property type="evidence" value="ECO:0007669"/>
    <property type="project" value="UniProtKB-SubCell"/>
</dbReference>
<dbReference type="SMART" id="SM00906">
    <property type="entry name" value="Fungal_trans"/>
    <property type="match status" value="1"/>
</dbReference>
<dbReference type="Pfam" id="PF04082">
    <property type="entry name" value="Fungal_trans"/>
    <property type="match status" value="1"/>
</dbReference>
<feature type="region of interest" description="Disordered" evidence="6">
    <location>
        <begin position="1"/>
        <end position="129"/>
    </location>
</feature>
<feature type="compositionally biased region" description="Low complexity" evidence="6">
    <location>
        <begin position="236"/>
        <end position="250"/>
    </location>
</feature>
<dbReference type="InterPro" id="IPR036864">
    <property type="entry name" value="Zn2-C6_fun-type_DNA-bd_sf"/>
</dbReference>
<keyword evidence="5" id="KW-0539">Nucleus</keyword>
<evidence type="ECO:0000256" key="6">
    <source>
        <dbReference type="SAM" id="MobiDB-lite"/>
    </source>
</evidence>
<sequence>MRWPAKTQYGRPGEEGPSAQLSPQQQQQQNHQQLLQQQLLQRHGDRPLSIRSLLNSNSSDENESEDRRQLPAGSAPSAMSYAVTGPNWSHSQPGAFQLSAPQPADAPFSNGFGGGWRNSEKAGSTVVASAGDVQQRQTTHRFPAHGHSLSAVAEEEDELAGAAKHLHPHARMCTPQNGGQKFRQQSVADFPANGVLYSSVHQHSHHAHYSHGDDPSRMRPLAAPGQRNNQPHYPIQAHAGQQQQQQALAASVGNPVEARDPAAAGDPAAVAGDPAAAASGGPAAMGSAAGGRLPAMVSNWSGHSAGPRTAFAIQQQQQQQQQQQLHVARTNSDFGLSGDLRYRPYPEIPSANAGALNGGNRGLLGEAASVAAERKARRANDAQKRRRRTQACEYCHTKKVKCEGDGVRCINCMKNDVECVWGQKRKRGPKPKSGVALVMRAQRQHGARGRLQHRRGQAVRVNMMLARNPATGDEGPSNEDGDGDGDGDGEDDDDAMSAATHTSPPRTSGFEGIRMPQMEEEMSEFFSDKVDADTRETVRYYFDYFYPLSPMFHPSMFIRRVVHGDVDPLLIDAMRATTARVISSKTGRAVDGRAMAQSVKQRILLQLEQPTIDLVRTLVVMTLLAGSQGEYVSYNSLICLAASLVVRMGLHQMDLYKRPAPRSFDEWVSLEVKRRLFWLVYQIDSYQAMLTGRPMSIAEDSVYVSAPCSDYEWDVMHVTRHRVPPARSGDASASGSGGAMRDTSRQRSSRSSSGSGASLTHSLRVDRHEIVATGAFSYSFMALCELTAIIAQINTFLRDAKACRPSLLMSSSSPPAPTPAAHTRDVPFPAVDFMHPSPATTDADGLVFPVLRTVRLASEYPTFVELDERLEDWRRSLLMPEDLRDDATEAAHISYFGTADHRRFMMRVRYFCLHCYYVPITIFLHQSNRPSFFTEYELPLSVRLAKMSSSAMYKSASPAAPGDEAAATSSAFGDSSEEASAIESERALREMLSSAFASTWNEGILAYDIESRSWNVCVRAAKGLSEHIKRNSDFPLDRFDQ</sequence>
<evidence type="ECO:0000256" key="5">
    <source>
        <dbReference type="ARBA" id="ARBA00023242"/>
    </source>
</evidence>
<evidence type="ECO:0000256" key="4">
    <source>
        <dbReference type="ARBA" id="ARBA00023163"/>
    </source>
</evidence>
<dbReference type="GO" id="GO:0003677">
    <property type="term" value="F:DNA binding"/>
    <property type="evidence" value="ECO:0007669"/>
    <property type="project" value="InterPro"/>
</dbReference>
<dbReference type="InterPro" id="IPR007219">
    <property type="entry name" value="XnlR_reg_dom"/>
</dbReference>
<accession>A0A9W8I2A3</accession>
<dbReference type="EMBL" id="JANBUO010000262">
    <property type="protein sequence ID" value="KAJ2805725.1"/>
    <property type="molecule type" value="Genomic_DNA"/>
</dbReference>
<feature type="region of interest" description="Disordered" evidence="6">
    <location>
        <begin position="467"/>
        <end position="511"/>
    </location>
</feature>
<dbReference type="InterPro" id="IPR001138">
    <property type="entry name" value="Zn2Cys6_DnaBD"/>
</dbReference>
<dbReference type="PROSITE" id="PS00463">
    <property type="entry name" value="ZN2_CY6_FUNGAL_1"/>
    <property type="match status" value="1"/>
</dbReference>
<feature type="compositionally biased region" description="Acidic residues" evidence="6">
    <location>
        <begin position="476"/>
        <end position="495"/>
    </location>
</feature>
<dbReference type="Proteomes" id="UP001140094">
    <property type="component" value="Unassembled WGS sequence"/>
</dbReference>
<dbReference type="GO" id="GO:0006351">
    <property type="term" value="P:DNA-templated transcription"/>
    <property type="evidence" value="ECO:0007669"/>
    <property type="project" value="InterPro"/>
</dbReference>
<dbReference type="InterPro" id="IPR050815">
    <property type="entry name" value="TF_fung"/>
</dbReference>
<keyword evidence="3" id="KW-0805">Transcription regulation</keyword>
<dbReference type="SMART" id="SM00066">
    <property type="entry name" value="GAL4"/>
    <property type="match status" value="1"/>
</dbReference>
<dbReference type="GO" id="GO:0008270">
    <property type="term" value="F:zinc ion binding"/>
    <property type="evidence" value="ECO:0007669"/>
    <property type="project" value="InterPro"/>
</dbReference>
<evidence type="ECO:0000259" key="7">
    <source>
        <dbReference type="PROSITE" id="PS50048"/>
    </source>
</evidence>
<dbReference type="OrthoDB" id="2123952at2759"/>
<dbReference type="PANTHER" id="PTHR47338:SF5">
    <property type="entry name" value="ZN(II)2CYS6 TRANSCRIPTION FACTOR (EUROFUNG)"/>
    <property type="match status" value="1"/>
</dbReference>
<dbReference type="SUPFAM" id="SSF57701">
    <property type="entry name" value="Zn2/Cys6 DNA-binding domain"/>
    <property type="match status" value="1"/>
</dbReference>
<feature type="compositionally biased region" description="Low complexity" evidence="6">
    <location>
        <begin position="20"/>
        <end position="41"/>
    </location>
</feature>
<organism evidence="8 9">
    <name type="scientific">Coemansia guatemalensis</name>
    <dbReference type="NCBI Taxonomy" id="2761395"/>
    <lineage>
        <taxon>Eukaryota</taxon>
        <taxon>Fungi</taxon>
        <taxon>Fungi incertae sedis</taxon>
        <taxon>Zoopagomycota</taxon>
        <taxon>Kickxellomycotina</taxon>
        <taxon>Kickxellomycetes</taxon>
        <taxon>Kickxellales</taxon>
        <taxon>Kickxellaceae</taxon>
        <taxon>Coemansia</taxon>
    </lineage>
</organism>
<dbReference type="PROSITE" id="PS50048">
    <property type="entry name" value="ZN2_CY6_FUNGAL_2"/>
    <property type="match status" value="1"/>
</dbReference>